<evidence type="ECO:0000256" key="2">
    <source>
        <dbReference type="ARBA" id="ARBA00010270"/>
    </source>
</evidence>
<dbReference type="Proteomes" id="UP000507954">
    <property type="component" value="Unassembled WGS sequence"/>
</dbReference>
<evidence type="ECO:0000313" key="9">
    <source>
        <dbReference type="EMBL" id="PLU07826.1"/>
    </source>
</evidence>
<keyword evidence="4" id="KW-1003">Cell membrane</keyword>
<sequence>MKAIATLAIAVFAAAIGIPPAESQTCSTGICAGGPGGSTNHNLFIEREYRDFLQQRYPNYGSRYRGGSPDISIGPGATVGGPLHNRPRLRQRQKVFDANAHLRWCQERYNSYRLSDDTFQPFQGGRRPCNSPYN</sequence>
<evidence type="ECO:0000256" key="5">
    <source>
        <dbReference type="ARBA" id="ARBA00022734"/>
    </source>
</evidence>
<keyword evidence="4" id="KW-0472">Membrane</keyword>
<reference evidence="10" key="3">
    <citation type="submission" date="2019-06" db="EMBL/GenBank/DDBJ databases">
        <authorList>
            <person name="Le Quere A."/>
            <person name="Colella S."/>
        </authorList>
    </citation>
    <scope>NUCLEOTIDE SEQUENCE</scope>
    <source>
        <strain evidence="10">EmedicaeMD41</strain>
    </source>
</reference>
<dbReference type="OMA" id="WCLERYA"/>
<dbReference type="Proteomes" id="UP001190825">
    <property type="component" value="Unassembled WGS sequence"/>
</dbReference>
<evidence type="ECO:0000313" key="11">
    <source>
        <dbReference type="Proteomes" id="UP001190825"/>
    </source>
</evidence>
<evidence type="ECO:0000256" key="8">
    <source>
        <dbReference type="SAM" id="SignalP"/>
    </source>
</evidence>
<reference evidence="9" key="1">
    <citation type="submission" date="2017-04" db="EMBL/GenBank/DDBJ databases">
        <authorList>
            <person name="Porter S."/>
            <person name="Friesen M.L."/>
            <person name="Faber-Hammond J."/>
        </authorList>
    </citation>
    <scope>NUCLEOTIDE SEQUENCE</scope>
    <source>
        <strain evidence="9">Str16</strain>
    </source>
</reference>
<evidence type="ECO:0000256" key="6">
    <source>
        <dbReference type="ARBA" id="ARBA00025321"/>
    </source>
</evidence>
<reference evidence="9 11" key="2">
    <citation type="journal article" date="2018" name="FEMS Microbiol. Ecol.">
        <title>Co-invading symbiotic mutualists of Medicago polymorpha retain high ancestral diversity and contain diverse accessory genomes.</title>
        <authorList>
            <person name="Porter S.S."/>
            <person name="Faber-Hammond J.J."/>
            <person name="Friesen M.L."/>
        </authorList>
    </citation>
    <scope>NUCLEOTIDE SEQUENCE [LARGE SCALE GENOMIC DNA]</scope>
    <source>
        <strain evidence="9 11">Str16</strain>
    </source>
</reference>
<accession>A0A508WZ89</accession>
<dbReference type="RefSeq" id="WP_011975985.1">
    <property type="nucleotide sequence ID" value="NZ_ATYC01000022.1"/>
</dbReference>
<proteinExistence type="inferred from homology"/>
<dbReference type="GO" id="GO:0030246">
    <property type="term" value="F:carbohydrate binding"/>
    <property type="evidence" value="ECO:0007669"/>
    <property type="project" value="UniProtKB-KW"/>
</dbReference>
<feature type="chain" id="PRO_5021279814" description="Lectin-like protein BA14k" evidence="8">
    <location>
        <begin position="24"/>
        <end position="134"/>
    </location>
</feature>
<evidence type="ECO:0000313" key="10">
    <source>
        <dbReference type="EMBL" id="VTZ61003.1"/>
    </source>
</evidence>
<evidence type="ECO:0000256" key="7">
    <source>
        <dbReference type="SAM" id="MobiDB-lite"/>
    </source>
</evidence>
<comment type="function">
    <text evidence="6">Has immunoglobulin-binding and hemagglutination properties, and can bind to mannose. Essential for virulence. May be involved in LPS biosynthesis or polysaccharide transport.</text>
</comment>
<organism evidence="10">
    <name type="scientific">Sinorhizobium medicae</name>
    <dbReference type="NCBI Taxonomy" id="110321"/>
    <lineage>
        <taxon>Bacteria</taxon>
        <taxon>Pseudomonadati</taxon>
        <taxon>Pseudomonadota</taxon>
        <taxon>Alphaproteobacteria</taxon>
        <taxon>Hyphomicrobiales</taxon>
        <taxon>Rhizobiaceae</taxon>
        <taxon>Sinorhizobium/Ensifer group</taxon>
        <taxon>Sinorhizobium</taxon>
    </lineage>
</organism>
<dbReference type="EMBL" id="CABFNB010000088">
    <property type="protein sequence ID" value="VTZ61003.1"/>
    <property type="molecule type" value="Genomic_DNA"/>
</dbReference>
<feature type="signal peptide" evidence="8">
    <location>
        <begin position="1"/>
        <end position="23"/>
    </location>
</feature>
<dbReference type="AlphaFoldDB" id="A0A508WZ89"/>
<gene>
    <name evidence="9" type="ORF">BMJ33_03705</name>
    <name evidence="10" type="ORF">EMEDMD4_230004</name>
</gene>
<dbReference type="InterPro" id="IPR012413">
    <property type="entry name" value="BA14K"/>
</dbReference>
<name>A0A508WZ89_9HYPH</name>
<evidence type="ECO:0000256" key="3">
    <source>
        <dbReference type="ARBA" id="ARBA00020552"/>
    </source>
</evidence>
<keyword evidence="11" id="KW-1185">Reference proteome</keyword>
<dbReference type="EMBL" id="NBUC01000035">
    <property type="protein sequence ID" value="PLU07826.1"/>
    <property type="molecule type" value="Genomic_DNA"/>
</dbReference>
<dbReference type="Pfam" id="PF07886">
    <property type="entry name" value="BA14K"/>
    <property type="match status" value="1"/>
</dbReference>
<protein>
    <recommendedName>
        <fullName evidence="3">Lectin-like protein BA14k</fullName>
    </recommendedName>
</protein>
<comment type="similarity">
    <text evidence="2">Belongs to the BA14k family.</text>
</comment>
<keyword evidence="5" id="KW-0430">Lectin</keyword>
<feature type="region of interest" description="Disordered" evidence="7">
    <location>
        <begin position="64"/>
        <end position="87"/>
    </location>
</feature>
<evidence type="ECO:0000256" key="4">
    <source>
        <dbReference type="ARBA" id="ARBA00022475"/>
    </source>
</evidence>
<keyword evidence="8" id="KW-0732">Signal</keyword>
<comment type="subcellular location">
    <subcellularLocation>
        <location evidence="1">Membrane</location>
        <topology evidence="1">Single-pass membrane protein</topology>
    </subcellularLocation>
</comment>
<evidence type="ECO:0000256" key="1">
    <source>
        <dbReference type="ARBA" id="ARBA00004167"/>
    </source>
</evidence>
<dbReference type="GeneID" id="61612834"/>
<dbReference type="GO" id="GO:0016020">
    <property type="term" value="C:membrane"/>
    <property type="evidence" value="ECO:0007669"/>
    <property type="project" value="UniProtKB-SubCell"/>
</dbReference>